<accession>A0ABX8D699</accession>
<gene>
    <name evidence="1" type="ORF">KG103_01440</name>
</gene>
<evidence type="ECO:0000313" key="1">
    <source>
        <dbReference type="EMBL" id="QVI62641.1"/>
    </source>
</evidence>
<proteinExistence type="predicted"/>
<protein>
    <submittedName>
        <fullName evidence="1">Uncharacterized protein</fullName>
    </submittedName>
</protein>
<dbReference type="SUPFAM" id="SSF52309">
    <property type="entry name" value="N-(deoxy)ribosyltransferase-like"/>
    <property type="match status" value="1"/>
</dbReference>
<evidence type="ECO:0000313" key="2">
    <source>
        <dbReference type="Proteomes" id="UP000677804"/>
    </source>
</evidence>
<dbReference type="EMBL" id="CP074405">
    <property type="protein sequence ID" value="QVI62641.1"/>
    <property type="molecule type" value="Genomic_DNA"/>
</dbReference>
<organism evidence="1 2">
    <name type="scientific">Cellulomonas wangleii</name>
    <dbReference type="NCBI Taxonomy" id="2816956"/>
    <lineage>
        <taxon>Bacteria</taxon>
        <taxon>Bacillati</taxon>
        <taxon>Actinomycetota</taxon>
        <taxon>Actinomycetes</taxon>
        <taxon>Micrococcales</taxon>
        <taxon>Cellulomonadaceae</taxon>
        <taxon>Cellulomonas</taxon>
    </lineage>
</organism>
<dbReference type="RefSeq" id="WP_207341747.1">
    <property type="nucleotide sequence ID" value="NZ_CP074405.1"/>
</dbReference>
<dbReference type="Proteomes" id="UP000677804">
    <property type="component" value="Chromosome"/>
</dbReference>
<keyword evidence="2" id="KW-1185">Reference proteome</keyword>
<name>A0ABX8D699_9CELL</name>
<reference evidence="1 2" key="1">
    <citation type="submission" date="2021-05" db="EMBL/GenBank/DDBJ databases">
        <title>Novel species in genus Cellulomonas.</title>
        <authorList>
            <person name="Zhang G."/>
        </authorList>
    </citation>
    <scope>NUCLEOTIDE SEQUENCE [LARGE SCALE GENOMIC DNA]</scope>
    <source>
        <strain evidence="2">zg-ZUI222</strain>
    </source>
</reference>
<sequence>MNPMPAPGASLAEMVDWLAAHNDAVADGTAAPLTETQLLDLGWGDPLDPGVKWNNDLWATASARYAAAARGDVIVLLPQDGADWTRDFGTVELPGLLADTAVDTINGISRDSLVRAWENTRSDALANGFTPDEARQHALLAVFDDRRSQGSARVRVPGR</sequence>